<dbReference type="InterPro" id="IPR001509">
    <property type="entry name" value="Epimerase_deHydtase"/>
</dbReference>
<evidence type="ECO:0000313" key="2">
    <source>
        <dbReference type="EMBL" id="EWT01035.1"/>
    </source>
</evidence>
<dbReference type="RefSeq" id="WP_034806984.1">
    <property type="nucleotide sequence ID" value="NZ_AWSA01000029.1"/>
</dbReference>
<dbReference type="Gene3D" id="3.40.50.720">
    <property type="entry name" value="NAD(P)-binding Rossmann-like Domain"/>
    <property type="match status" value="1"/>
</dbReference>
<keyword evidence="3" id="KW-1185">Reference proteome</keyword>
<dbReference type="PATRIC" id="fig|1386089.3.peg.2740"/>
<dbReference type="AlphaFoldDB" id="W9G4W6"/>
<feature type="domain" description="NAD-dependent epimerase/dehydratase" evidence="1">
    <location>
        <begin position="5"/>
        <end position="219"/>
    </location>
</feature>
<dbReference type="Proteomes" id="UP000019489">
    <property type="component" value="Unassembled WGS sequence"/>
</dbReference>
<evidence type="ECO:0000313" key="3">
    <source>
        <dbReference type="Proteomes" id="UP000019489"/>
    </source>
</evidence>
<proteinExistence type="predicted"/>
<dbReference type="InterPro" id="IPR036291">
    <property type="entry name" value="NAD(P)-bd_dom_sf"/>
</dbReference>
<gene>
    <name evidence="2" type="ORF">N865_12025</name>
</gene>
<dbReference type="EMBL" id="AWSA01000029">
    <property type="protein sequence ID" value="EWT01035.1"/>
    <property type="molecule type" value="Genomic_DNA"/>
</dbReference>
<evidence type="ECO:0000259" key="1">
    <source>
        <dbReference type="Pfam" id="PF01370"/>
    </source>
</evidence>
<accession>W9G4W6</accession>
<dbReference type="eggNOG" id="COG0451">
    <property type="taxonomic scope" value="Bacteria"/>
</dbReference>
<dbReference type="Pfam" id="PF01370">
    <property type="entry name" value="Epimerase"/>
    <property type="match status" value="1"/>
</dbReference>
<comment type="caution">
    <text evidence="2">The sequence shown here is derived from an EMBL/GenBank/DDBJ whole genome shotgun (WGS) entry which is preliminary data.</text>
</comment>
<sequence>MAHHLVLGAGGVGRSTTTHLVARGDTVTLASRSGVVRDRPWETVPGGTEAVDVVAVDAADAEAITRLARGAASIVNAVNPPSYATWDRDWPPVAAAVLTAAEHSGAGLVTVGNLYVYGEVDAPMREDSPMSTTGHKGQIRARMWQDALAAHEAGRVRATELRGSDYFGPLATPRTSWLNELVLQVAKGRVFLPVGRATAPHSWTYQDDVGALAATLATDDRSWGQVWHVPTVAPRTMQEAAADIADLLGRPTPRVRVLPRPIGTALGTVVPFLREMRETRHQFERPYVLDSSHTESTFGLAPTPWDVALKETVAALAR</sequence>
<name>W9G4W6_9MICO</name>
<dbReference type="SUPFAM" id="SSF51735">
    <property type="entry name" value="NAD(P)-binding Rossmann-fold domains"/>
    <property type="match status" value="1"/>
</dbReference>
<dbReference type="OrthoDB" id="8205493at2"/>
<organism evidence="2 3">
    <name type="scientific">Intrasporangium oryzae NRRL B-24470</name>
    <dbReference type="NCBI Taxonomy" id="1386089"/>
    <lineage>
        <taxon>Bacteria</taxon>
        <taxon>Bacillati</taxon>
        <taxon>Actinomycetota</taxon>
        <taxon>Actinomycetes</taxon>
        <taxon>Micrococcales</taxon>
        <taxon>Intrasporangiaceae</taxon>
        <taxon>Intrasporangium</taxon>
    </lineage>
</organism>
<protein>
    <submittedName>
        <fullName evidence="2">NAD-dependent epimerase</fullName>
    </submittedName>
</protein>
<dbReference type="STRING" id="1386089.N865_12025"/>
<reference evidence="2 3" key="1">
    <citation type="submission" date="2013-08" db="EMBL/GenBank/DDBJ databases">
        <title>Intrasporangium oryzae NRRL B-24470.</title>
        <authorList>
            <person name="Liu H."/>
            <person name="Wang G."/>
        </authorList>
    </citation>
    <scope>NUCLEOTIDE SEQUENCE [LARGE SCALE GENOMIC DNA]</scope>
    <source>
        <strain evidence="2 3">NRRL B-24470</strain>
    </source>
</reference>